<sequence>MSDESQIYVTKVSVAEVVKRKKPSKHYVYVINVLWSDGKQQVICRPYCKFFDLQACLSEAFPVESGEVHPSQRIIPLLPGKILFGRSEVKNVANKRKDLLTEYLQDIVSLPEKISRSSFVIDFFEVTADDIKNLTKKATIKKKEKTANNISDPFRLEQYTVVEAFKKSERNQIGLAIGDVVDVIEKHENGWWFVSLEDEQGWAPGSYLEPVSGSKDSMEESVYGKEEKFICTKPYKALQPDELSLALGDVVFVLGKCSDGWWNVRLKSDLEKNYDGFVPAVHLEKVPKEAENGIMRRSKTVLSRGVVAPPRRTSLKKKNPPVENDKVNDGLNNKRRVSKDEGKKKARLIKFTKPIKQPRRVSDASSLATYFATLNVLSDVVPLNANETQMQLPLSPAAEIQIQNSSKPLIPKLQSTPNVDESIEDQKPLSFSPAEEIYISVGNYDDKDEGILSLKKGQQVHVLEKDDGGWWYAKVDNISGWVPSNFLKLIKSA</sequence>
<dbReference type="InterPro" id="IPR036871">
    <property type="entry name" value="PX_dom_sf"/>
</dbReference>
<organism evidence="7">
    <name type="scientific">Hydra vulgaris</name>
    <name type="common">Hydra</name>
    <name type="synonym">Hydra attenuata</name>
    <dbReference type="NCBI Taxonomy" id="6087"/>
    <lineage>
        <taxon>Eukaryota</taxon>
        <taxon>Metazoa</taxon>
        <taxon>Cnidaria</taxon>
        <taxon>Hydrozoa</taxon>
        <taxon>Hydroidolina</taxon>
        <taxon>Anthoathecata</taxon>
        <taxon>Aplanulata</taxon>
        <taxon>Hydridae</taxon>
        <taxon>Hydra</taxon>
    </lineage>
</organism>
<keyword evidence="1 3" id="KW-0728">SH3 domain</keyword>
<dbReference type="Gene3D" id="2.30.30.40">
    <property type="entry name" value="SH3 Domains"/>
    <property type="match status" value="3"/>
</dbReference>
<dbReference type="GO" id="GO:0035091">
    <property type="term" value="F:phosphatidylinositol binding"/>
    <property type="evidence" value="ECO:0007669"/>
    <property type="project" value="InterPro"/>
</dbReference>
<protein>
    <submittedName>
        <fullName evidence="7">SH3 and PX domain-containing protein 2A</fullName>
    </submittedName>
</protein>
<feature type="region of interest" description="Disordered" evidence="4">
    <location>
        <begin position="311"/>
        <end position="343"/>
    </location>
</feature>
<dbReference type="CDD" id="cd11856">
    <property type="entry name" value="SH3_p47phox_like"/>
    <property type="match status" value="1"/>
</dbReference>
<evidence type="ECO:0000259" key="5">
    <source>
        <dbReference type="PROSITE" id="PS50002"/>
    </source>
</evidence>
<dbReference type="SMART" id="SM00312">
    <property type="entry name" value="PX"/>
    <property type="match status" value="1"/>
</dbReference>
<gene>
    <name evidence="7" type="primary">SH3PXD2A</name>
</gene>
<dbReference type="OMA" id="KLERADH"/>
<feature type="domain" description="SH3" evidence="5">
    <location>
        <begin position="433"/>
        <end position="492"/>
    </location>
</feature>
<dbReference type="SUPFAM" id="SSF64268">
    <property type="entry name" value="PX domain"/>
    <property type="match status" value="1"/>
</dbReference>
<dbReference type="Gene3D" id="3.30.1520.10">
    <property type="entry name" value="Phox-like domain"/>
    <property type="match status" value="1"/>
</dbReference>
<dbReference type="InterPro" id="IPR036028">
    <property type="entry name" value="SH3-like_dom_sf"/>
</dbReference>
<dbReference type="CDD" id="cd12015">
    <property type="entry name" value="SH3_Tks_1"/>
    <property type="match status" value="1"/>
</dbReference>
<evidence type="ECO:0000313" key="7">
    <source>
        <dbReference type="EMBL" id="CDG69598.1"/>
    </source>
</evidence>
<dbReference type="PROSITE" id="PS50002">
    <property type="entry name" value="SH3"/>
    <property type="match status" value="3"/>
</dbReference>
<dbReference type="AlphaFoldDB" id="T2MBJ8"/>
<name>T2MBJ8_HYDVU</name>
<dbReference type="Pfam" id="PF00787">
    <property type="entry name" value="PX"/>
    <property type="match status" value="1"/>
</dbReference>
<dbReference type="EMBL" id="HAAD01003366">
    <property type="protein sequence ID" value="CDG69598.1"/>
    <property type="molecule type" value="mRNA"/>
</dbReference>
<evidence type="ECO:0000256" key="3">
    <source>
        <dbReference type="PROSITE-ProRule" id="PRU00192"/>
    </source>
</evidence>
<accession>T2MBJ8</accession>
<keyword evidence="2" id="KW-0677">Repeat</keyword>
<evidence type="ECO:0000256" key="1">
    <source>
        <dbReference type="ARBA" id="ARBA00022443"/>
    </source>
</evidence>
<proteinExistence type="evidence at transcript level"/>
<dbReference type="SUPFAM" id="SSF50044">
    <property type="entry name" value="SH3-domain"/>
    <property type="match status" value="3"/>
</dbReference>
<feature type="domain" description="SH3" evidence="5">
    <location>
        <begin position="224"/>
        <end position="288"/>
    </location>
</feature>
<dbReference type="InterPro" id="IPR001452">
    <property type="entry name" value="SH3_domain"/>
</dbReference>
<feature type="domain" description="PX" evidence="6">
    <location>
        <begin position="7"/>
        <end position="131"/>
    </location>
</feature>
<dbReference type="KEGG" id="hmg:100208234"/>
<evidence type="ECO:0000259" key="6">
    <source>
        <dbReference type="PROSITE" id="PS50195"/>
    </source>
</evidence>
<dbReference type="OrthoDB" id="10255964at2759"/>
<feature type="domain" description="SH3" evidence="5">
    <location>
        <begin position="154"/>
        <end position="213"/>
    </location>
</feature>
<dbReference type="GO" id="GO:0005737">
    <property type="term" value="C:cytoplasm"/>
    <property type="evidence" value="ECO:0007669"/>
    <property type="project" value="TreeGrafter"/>
</dbReference>
<dbReference type="PROSITE" id="PS50195">
    <property type="entry name" value="PX"/>
    <property type="match status" value="1"/>
</dbReference>
<dbReference type="Pfam" id="PF00018">
    <property type="entry name" value="SH3_1"/>
    <property type="match status" value="2"/>
</dbReference>
<dbReference type="Pfam" id="PF07653">
    <property type="entry name" value="SH3_2"/>
    <property type="match status" value="1"/>
</dbReference>
<dbReference type="InterPro" id="IPR001683">
    <property type="entry name" value="PX_dom"/>
</dbReference>
<reference evidence="7" key="1">
    <citation type="journal article" date="2013" name="Genome Biol. Evol.">
        <title>Punctuated emergences of genetic and phenotypic innovations in eumetazoan, bilaterian, euteleostome, and hominidae ancestors.</title>
        <authorList>
            <person name="Wenger Y."/>
            <person name="Galliot B."/>
        </authorList>
    </citation>
    <scope>NUCLEOTIDE SEQUENCE</scope>
    <source>
        <tissue evidence="7">Whole animals</tissue>
    </source>
</reference>
<dbReference type="PANTHER" id="PTHR15706">
    <property type="entry name" value="SH3 MULTIPLE DOMAIN"/>
    <property type="match status" value="1"/>
</dbReference>
<dbReference type="PANTHER" id="PTHR15706:SF2">
    <property type="entry name" value="SH3 AND PX DOMAIN-CONTAINING PROTEIN 2A"/>
    <property type="match status" value="1"/>
</dbReference>
<evidence type="ECO:0000256" key="2">
    <source>
        <dbReference type="ARBA" id="ARBA00022737"/>
    </source>
</evidence>
<dbReference type="SMART" id="SM00326">
    <property type="entry name" value="SH3"/>
    <property type="match status" value="3"/>
</dbReference>
<dbReference type="InterPro" id="IPR051228">
    <property type="entry name" value="NADPH_Oxidase/PX-Domain"/>
</dbReference>
<evidence type="ECO:0000256" key="4">
    <source>
        <dbReference type="SAM" id="MobiDB-lite"/>
    </source>
</evidence>